<accession>A0AAD7IVG5</accession>
<organism evidence="2 3">
    <name type="scientific">Mycena metata</name>
    <dbReference type="NCBI Taxonomy" id="1033252"/>
    <lineage>
        <taxon>Eukaryota</taxon>
        <taxon>Fungi</taxon>
        <taxon>Dikarya</taxon>
        <taxon>Basidiomycota</taxon>
        <taxon>Agaricomycotina</taxon>
        <taxon>Agaricomycetes</taxon>
        <taxon>Agaricomycetidae</taxon>
        <taxon>Agaricales</taxon>
        <taxon>Marasmiineae</taxon>
        <taxon>Mycenaceae</taxon>
        <taxon>Mycena</taxon>
    </lineage>
</organism>
<dbReference type="AlphaFoldDB" id="A0AAD7IVG5"/>
<gene>
    <name evidence="2" type="ORF">B0H16DRAFT_1548118</name>
</gene>
<feature type="transmembrane region" description="Helical" evidence="1">
    <location>
        <begin position="72"/>
        <end position="91"/>
    </location>
</feature>
<comment type="caution">
    <text evidence="2">The sequence shown here is derived from an EMBL/GenBank/DDBJ whole genome shotgun (WGS) entry which is preliminary data.</text>
</comment>
<proteinExistence type="predicted"/>
<keyword evidence="3" id="KW-1185">Reference proteome</keyword>
<reference evidence="2" key="1">
    <citation type="submission" date="2023-03" db="EMBL/GenBank/DDBJ databases">
        <title>Massive genome expansion in bonnet fungi (Mycena s.s.) driven by repeated elements and novel gene families across ecological guilds.</title>
        <authorList>
            <consortium name="Lawrence Berkeley National Laboratory"/>
            <person name="Harder C.B."/>
            <person name="Miyauchi S."/>
            <person name="Viragh M."/>
            <person name="Kuo A."/>
            <person name="Thoen E."/>
            <person name="Andreopoulos B."/>
            <person name="Lu D."/>
            <person name="Skrede I."/>
            <person name="Drula E."/>
            <person name="Henrissat B."/>
            <person name="Morin E."/>
            <person name="Kohler A."/>
            <person name="Barry K."/>
            <person name="LaButti K."/>
            <person name="Morin E."/>
            <person name="Salamov A."/>
            <person name="Lipzen A."/>
            <person name="Mereny Z."/>
            <person name="Hegedus B."/>
            <person name="Baldrian P."/>
            <person name="Stursova M."/>
            <person name="Weitz H."/>
            <person name="Taylor A."/>
            <person name="Grigoriev I.V."/>
            <person name="Nagy L.G."/>
            <person name="Martin F."/>
            <person name="Kauserud H."/>
        </authorList>
    </citation>
    <scope>NUCLEOTIDE SEQUENCE</scope>
    <source>
        <strain evidence="2">CBHHK182m</strain>
    </source>
</reference>
<keyword evidence="1" id="KW-1133">Transmembrane helix</keyword>
<keyword evidence="1" id="KW-0812">Transmembrane</keyword>
<sequence length="131" mass="14377">MSLTGFIFTLAMTIYCTLGVCWKIRTITRACLPEGGTNLRDLLAMLVESSALYTSWAMFYAITHQINDNSQLFAIATLPPIAGIANALLYTRVGMVASSERDTIHPSQALRFRTRTGQVDLDVLDSEASVV</sequence>
<name>A0AAD7IVG5_9AGAR</name>
<feature type="transmembrane region" description="Helical" evidence="1">
    <location>
        <begin position="6"/>
        <end position="22"/>
    </location>
</feature>
<keyword evidence="1" id="KW-0472">Membrane</keyword>
<feature type="transmembrane region" description="Helical" evidence="1">
    <location>
        <begin position="42"/>
        <end position="60"/>
    </location>
</feature>
<evidence type="ECO:0000313" key="3">
    <source>
        <dbReference type="Proteomes" id="UP001215598"/>
    </source>
</evidence>
<dbReference type="Proteomes" id="UP001215598">
    <property type="component" value="Unassembled WGS sequence"/>
</dbReference>
<evidence type="ECO:0000313" key="2">
    <source>
        <dbReference type="EMBL" id="KAJ7751348.1"/>
    </source>
</evidence>
<dbReference type="EMBL" id="JARKIB010000062">
    <property type="protein sequence ID" value="KAJ7751348.1"/>
    <property type="molecule type" value="Genomic_DNA"/>
</dbReference>
<evidence type="ECO:0000256" key="1">
    <source>
        <dbReference type="SAM" id="Phobius"/>
    </source>
</evidence>
<protein>
    <submittedName>
        <fullName evidence="2">Uncharacterized protein</fullName>
    </submittedName>
</protein>